<gene>
    <name evidence="3" type="ORF">D6029_14765</name>
</gene>
<dbReference type="RefSeq" id="WP_120065473.1">
    <property type="nucleotide sequence ID" value="NZ_QZWH01000032.1"/>
</dbReference>
<protein>
    <submittedName>
        <fullName evidence="3">RES domain-containing protein</fullName>
    </submittedName>
</protein>
<dbReference type="SMART" id="SM00953">
    <property type="entry name" value="RES"/>
    <property type="match status" value="1"/>
</dbReference>
<sequence length="170" mass="19419">MSEQTYYRLVKTPYTSNAFDGYGARTYGGRWNSPGKNCVYLGSSRALCVLETLVHLEIEDLIQGYTLLSIQVPEALVVSLDREALPKDWQSEPAPRSTQRIGDEWLEGEGRPGYPDCRGFHYRSKARSSPLKGEPYSREYAYNPVLRLSLQAFHRRSGSLYTDRSRTRSQ</sequence>
<evidence type="ECO:0000313" key="4">
    <source>
        <dbReference type="Proteomes" id="UP000276295"/>
    </source>
</evidence>
<keyword evidence="4" id="KW-1185">Reference proteome</keyword>
<name>A0A3A5JVX8_9ENTR</name>
<dbReference type="InterPro" id="IPR014914">
    <property type="entry name" value="RES_dom"/>
</dbReference>
<evidence type="ECO:0000313" key="3">
    <source>
        <dbReference type="EMBL" id="RJT21021.1"/>
    </source>
</evidence>
<evidence type="ECO:0000256" key="1">
    <source>
        <dbReference type="SAM" id="MobiDB-lite"/>
    </source>
</evidence>
<dbReference type="AlphaFoldDB" id="A0A3A5JVX8"/>
<dbReference type="OrthoDB" id="9789501at2"/>
<evidence type="ECO:0000259" key="2">
    <source>
        <dbReference type="SMART" id="SM00953"/>
    </source>
</evidence>
<reference evidence="3 4" key="1">
    <citation type="submission" date="2018-09" db="EMBL/GenBank/DDBJ databases">
        <title>Draft genome sequence of Buttiauxella izardii CCUG 35510T.</title>
        <authorList>
            <person name="Salva-Serra F."/>
            <person name="Marathe N."/>
            <person name="Moore E."/>
            <person name="Stadler-Svensson L."/>
            <person name="Engstrom-Jakobsson H."/>
        </authorList>
    </citation>
    <scope>NUCLEOTIDE SEQUENCE [LARGE SCALE GENOMIC DNA]</scope>
    <source>
        <strain evidence="3 4">CCUG 35510</strain>
    </source>
</reference>
<dbReference type="Pfam" id="PF08808">
    <property type="entry name" value="RES"/>
    <property type="match status" value="1"/>
</dbReference>
<proteinExistence type="predicted"/>
<dbReference type="EMBL" id="QZWH01000032">
    <property type="protein sequence ID" value="RJT21021.1"/>
    <property type="molecule type" value="Genomic_DNA"/>
</dbReference>
<accession>A0A3A5JVX8</accession>
<comment type="caution">
    <text evidence="3">The sequence shown here is derived from an EMBL/GenBank/DDBJ whole genome shotgun (WGS) entry which is preliminary data.</text>
</comment>
<feature type="domain" description="RES" evidence="2">
    <location>
        <begin position="18"/>
        <end position="133"/>
    </location>
</feature>
<dbReference type="Proteomes" id="UP000276295">
    <property type="component" value="Unassembled WGS sequence"/>
</dbReference>
<feature type="region of interest" description="Disordered" evidence="1">
    <location>
        <begin position="89"/>
        <end position="134"/>
    </location>
</feature>
<organism evidence="3 4">
    <name type="scientific">Buttiauxella izardii</name>
    <dbReference type="NCBI Taxonomy" id="82991"/>
    <lineage>
        <taxon>Bacteria</taxon>
        <taxon>Pseudomonadati</taxon>
        <taxon>Pseudomonadota</taxon>
        <taxon>Gammaproteobacteria</taxon>
        <taxon>Enterobacterales</taxon>
        <taxon>Enterobacteriaceae</taxon>
        <taxon>Buttiauxella</taxon>
    </lineage>
</organism>